<dbReference type="EMBL" id="UINC01001294">
    <property type="protein sequence ID" value="SUZ76850.1"/>
    <property type="molecule type" value="Genomic_DNA"/>
</dbReference>
<feature type="transmembrane region" description="Helical" evidence="1">
    <location>
        <begin position="123"/>
        <end position="142"/>
    </location>
</feature>
<protein>
    <recommendedName>
        <fullName evidence="3">DUF420 domain-containing protein</fullName>
    </recommendedName>
</protein>
<dbReference type="InterPro" id="IPR007352">
    <property type="entry name" value="DUF420"/>
</dbReference>
<feature type="transmembrane region" description="Helical" evidence="1">
    <location>
        <begin position="43"/>
        <end position="60"/>
    </location>
</feature>
<dbReference type="Pfam" id="PF04238">
    <property type="entry name" value="DUF420"/>
    <property type="match status" value="1"/>
</dbReference>
<evidence type="ECO:0008006" key="3">
    <source>
        <dbReference type="Google" id="ProtNLM"/>
    </source>
</evidence>
<sequence>MDLMRVGDLMAMVNAGLNATSALALFAGYRFIRQRSLHAHRRAMVIAVTTSAIFLVFYLTRVALTGTHDFAGEGLAKVVYLSILFSHMGLAVVVVPLVLRLLYLVRRRRFSAHSRLARWTFPIWAYVSVTGIVVYLLLYQVYGYS</sequence>
<proteinExistence type="predicted"/>
<name>A0A381QCW7_9ZZZZ</name>
<dbReference type="PANTHER" id="PTHR37692">
    <property type="entry name" value="HYPOTHETICAL MEMBRANE SPANNING PROTEIN"/>
    <property type="match status" value="1"/>
</dbReference>
<feature type="transmembrane region" description="Helical" evidence="1">
    <location>
        <begin position="12"/>
        <end position="31"/>
    </location>
</feature>
<gene>
    <name evidence="2" type="ORF">METZ01_LOCUS29704</name>
</gene>
<keyword evidence="1" id="KW-0812">Transmembrane</keyword>
<reference evidence="2" key="1">
    <citation type="submission" date="2018-05" db="EMBL/GenBank/DDBJ databases">
        <authorList>
            <person name="Lanie J.A."/>
            <person name="Ng W.-L."/>
            <person name="Kazmierczak K.M."/>
            <person name="Andrzejewski T.M."/>
            <person name="Davidsen T.M."/>
            <person name="Wayne K.J."/>
            <person name="Tettelin H."/>
            <person name="Glass J.I."/>
            <person name="Rusch D."/>
            <person name="Podicherti R."/>
            <person name="Tsui H.-C.T."/>
            <person name="Winkler M.E."/>
        </authorList>
    </citation>
    <scope>NUCLEOTIDE SEQUENCE</scope>
</reference>
<accession>A0A381QCW7</accession>
<dbReference type="PANTHER" id="PTHR37692:SF1">
    <property type="entry name" value="DUF420 DOMAIN-CONTAINING PROTEIN"/>
    <property type="match status" value="1"/>
</dbReference>
<keyword evidence="1" id="KW-1133">Transmembrane helix</keyword>
<evidence type="ECO:0000313" key="2">
    <source>
        <dbReference type="EMBL" id="SUZ76850.1"/>
    </source>
</evidence>
<evidence type="ECO:0000256" key="1">
    <source>
        <dbReference type="SAM" id="Phobius"/>
    </source>
</evidence>
<feature type="transmembrane region" description="Helical" evidence="1">
    <location>
        <begin position="80"/>
        <end position="103"/>
    </location>
</feature>
<organism evidence="2">
    <name type="scientific">marine metagenome</name>
    <dbReference type="NCBI Taxonomy" id="408172"/>
    <lineage>
        <taxon>unclassified sequences</taxon>
        <taxon>metagenomes</taxon>
        <taxon>ecological metagenomes</taxon>
    </lineage>
</organism>
<keyword evidence="1" id="KW-0472">Membrane</keyword>
<dbReference type="AlphaFoldDB" id="A0A381QCW7"/>